<keyword evidence="3" id="KW-1185">Reference proteome</keyword>
<dbReference type="EMBL" id="BOMI01000166">
    <property type="protein sequence ID" value="GID79367.1"/>
    <property type="molecule type" value="Genomic_DNA"/>
</dbReference>
<evidence type="ECO:0000313" key="2">
    <source>
        <dbReference type="EMBL" id="GID79367.1"/>
    </source>
</evidence>
<protein>
    <recommendedName>
        <fullName evidence="1">SnoaL-like domain-containing protein</fullName>
    </recommendedName>
</protein>
<proteinExistence type="predicted"/>
<dbReference type="Gene3D" id="3.10.450.50">
    <property type="match status" value="1"/>
</dbReference>
<evidence type="ECO:0000259" key="1">
    <source>
        <dbReference type="Pfam" id="PF12680"/>
    </source>
</evidence>
<feature type="domain" description="SnoaL-like" evidence="1">
    <location>
        <begin position="27"/>
        <end position="113"/>
    </location>
</feature>
<dbReference type="InterPro" id="IPR032710">
    <property type="entry name" value="NTF2-like_dom_sf"/>
</dbReference>
<accession>A0ABQ3YH93</accession>
<dbReference type="Proteomes" id="UP000609879">
    <property type="component" value="Unassembled WGS sequence"/>
</dbReference>
<gene>
    <name evidence="2" type="ORF">Ade02nite_80080</name>
</gene>
<sequence>MEDPRQFILDFVTGFGRDLMHADEDPAAVVDRYHTPDVVQIADGHRMDRAKLIAHSRPIRKRRPRARIDVHEALADGDRLAAHYTMHVEDRGRAFAIEVTFFGHFTPDGRLRRATMLTRTLPDTAEATP</sequence>
<dbReference type="InterPro" id="IPR037401">
    <property type="entry name" value="SnoaL-like"/>
</dbReference>
<dbReference type="RefSeq" id="WP_203775456.1">
    <property type="nucleotide sequence ID" value="NZ_BAAABO010000058.1"/>
</dbReference>
<name>A0ABQ3YH93_9ACTN</name>
<evidence type="ECO:0000313" key="3">
    <source>
        <dbReference type="Proteomes" id="UP000609879"/>
    </source>
</evidence>
<dbReference type="Pfam" id="PF12680">
    <property type="entry name" value="SnoaL_2"/>
    <property type="match status" value="1"/>
</dbReference>
<comment type="caution">
    <text evidence="2">The sequence shown here is derived from an EMBL/GenBank/DDBJ whole genome shotgun (WGS) entry which is preliminary data.</text>
</comment>
<organism evidence="2 3">
    <name type="scientific">Paractinoplanes deccanensis</name>
    <dbReference type="NCBI Taxonomy" id="113561"/>
    <lineage>
        <taxon>Bacteria</taxon>
        <taxon>Bacillati</taxon>
        <taxon>Actinomycetota</taxon>
        <taxon>Actinomycetes</taxon>
        <taxon>Micromonosporales</taxon>
        <taxon>Micromonosporaceae</taxon>
        <taxon>Paractinoplanes</taxon>
    </lineage>
</organism>
<reference evidence="2 3" key="1">
    <citation type="submission" date="2021-01" db="EMBL/GenBank/DDBJ databases">
        <title>Whole genome shotgun sequence of Actinoplanes deccanensis NBRC 13994.</title>
        <authorList>
            <person name="Komaki H."/>
            <person name="Tamura T."/>
        </authorList>
    </citation>
    <scope>NUCLEOTIDE SEQUENCE [LARGE SCALE GENOMIC DNA]</scope>
    <source>
        <strain evidence="2 3">NBRC 13994</strain>
    </source>
</reference>
<dbReference type="SUPFAM" id="SSF54427">
    <property type="entry name" value="NTF2-like"/>
    <property type="match status" value="1"/>
</dbReference>